<dbReference type="SUPFAM" id="SSF48508">
    <property type="entry name" value="Nuclear receptor ligand-binding domain"/>
    <property type="match status" value="1"/>
</dbReference>
<feature type="compositionally biased region" description="Polar residues" evidence="10">
    <location>
        <begin position="291"/>
        <end position="310"/>
    </location>
</feature>
<keyword evidence="2" id="KW-0479">Metal-binding</keyword>
<evidence type="ECO:0000259" key="11">
    <source>
        <dbReference type="PROSITE" id="PS51030"/>
    </source>
</evidence>
<dbReference type="FunFam" id="3.30.50.10:FF:000006">
    <property type="entry name" value="Nuclear receptor subfamily 5 group A member"/>
    <property type="match status" value="1"/>
</dbReference>
<dbReference type="SMART" id="SM00399">
    <property type="entry name" value="ZnF_C4"/>
    <property type="match status" value="1"/>
</dbReference>
<dbReference type="Gene3D" id="3.30.50.10">
    <property type="entry name" value="Erythroid Transcription Factor GATA-1, subunit A"/>
    <property type="match status" value="1"/>
</dbReference>
<evidence type="ECO:0000256" key="7">
    <source>
        <dbReference type="ARBA" id="ARBA00023163"/>
    </source>
</evidence>
<dbReference type="GO" id="GO:0035259">
    <property type="term" value="F:nuclear glucocorticoid receptor binding"/>
    <property type="evidence" value="ECO:0007669"/>
    <property type="project" value="TreeGrafter"/>
</dbReference>
<dbReference type="CDD" id="cd06916">
    <property type="entry name" value="NR_DBD_like"/>
    <property type="match status" value="1"/>
</dbReference>
<keyword evidence="4" id="KW-0862">Zinc</keyword>
<feature type="compositionally biased region" description="Polar residues" evidence="10">
    <location>
        <begin position="335"/>
        <end position="354"/>
    </location>
</feature>
<dbReference type="GO" id="GO:0000978">
    <property type="term" value="F:RNA polymerase II cis-regulatory region sequence-specific DNA binding"/>
    <property type="evidence" value="ECO:0007669"/>
    <property type="project" value="TreeGrafter"/>
</dbReference>
<evidence type="ECO:0000256" key="4">
    <source>
        <dbReference type="ARBA" id="ARBA00022833"/>
    </source>
</evidence>
<name>A0A498SNG6_ACAVI</name>
<accession>A0A498SNG6</accession>
<keyword evidence="3" id="KW-0863">Zinc-finger</keyword>
<evidence type="ECO:0000256" key="6">
    <source>
        <dbReference type="ARBA" id="ARBA00023125"/>
    </source>
</evidence>
<keyword evidence="6" id="KW-0238">DNA-binding</keyword>
<keyword evidence="5" id="KW-0805">Transcription regulation</keyword>
<dbReference type="SUPFAM" id="SSF57716">
    <property type="entry name" value="Glucocorticoid receptor-like (DNA-binding domain)"/>
    <property type="match status" value="1"/>
</dbReference>
<reference evidence="12 13" key="1">
    <citation type="submission" date="2018-08" db="EMBL/GenBank/DDBJ databases">
        <authorList>
            <person name="Laetsch R D."/>
            <person name="Stevens L."/>
            <person name="Kumar S."/>
            <person name="Blaxter L. M."/>
        </authorList>
    </citation>
    <scope>NUCLEOTIDE SEQUENCE [LARGE SCALE GENOMIC DNA]</scope>
</reference>
<dbReference type="InterPro" id="IPR001628">
    <property type="entry name" value="Znf_hrmn_rcpt"/>
</dbReference>
<comment type="subcellular location">
    <subcellularLocation>
        <location evidence="1">Nucleus</location>
    </subcellularLocation>
</comment>
<dbReference type="PANTHER" id="PTHR24085:SF9">
    <property type="match status" value="1"/>
</dbReference>
<dbReference type="AlphaFoldDB" id="A0A498SNG6"/>
<dbReference type="GO" id="GO:0005634">
    <property type="term" value="C:nucleus"/>
    <property type="evidence" value="ECO:0007669"/>
    <property type="project" value="UniProtKB-SubCell"/>
</dbReference>
<organism evidence="12 13">
    <name type="scientific">Acanthocheilonema viteae</name>
    <name type="common">Filarial nematode worm</name>
    <name type="synonym">Dipetalonema viteae</name>
    <dbReference type="NCBI Taxonomy" id="6277"/>
    <lineage>
        <taxon>Eukaryota</taxon>
        <taxon>Metazoa</taxon>
        <taxon>Ecdysozoa</taxon>
        <taxon>Nematoda</taxon>
        <taxon>Chromadorea</taxon>
        <taxon>Rhabditida</taxon>
        <taxon>Spirurina</taxon>
        <taxon>Spiruromorpha</taxon>
        <taxon>Filarioidea</taxon>
        <taxon>Onchocercidae</taxon>
        <taxon>Acanthocheilonema</taxon>
    </lineage>
</organism>
<dbReference type="EMBL" id="UPTC01002420">
    <property type="protein sequence ID" value="VBB33452.1"/>
    <property type="molecule type" value="Genomic_DNA"/>
</dbReference>
<keyword evidence="13" id="KW-1185">Reference proteome</keyword>
<dbReference type="InterPro" id="IPR013088">
    <property type="entry name" value="Znf_NHR/GATA"/>
</dbReference>
<sequence>MSRQHISRASSNEQEQSSSSFRMPSSITTGSTANTTMHTGFTSINNCAPPVLNTLNNPFPFINDTNNRILNNNNNNDNRNVLFPTDRFNPPLLQPTNISPYASMISNDPRFHSAAAISSNPFRLYNAMGISANGTTFDRFLQSHGTITPTIPAAAAAAAAAAGHTSLLPMAANSNAEPSASSGIPPPLVNDQPYRYLLSFEQQAKIAHEAAMHYANLTEHLMEHARNAAAAENMPLPPLPQAVFSMVQKYDQQKESLQNHRQQQKQEEEKKDQHHRTYLTLTNMAPFPLSDTVTDRNTSSDQQSSRLLGQKRSFASSFSVPFSESVLMKVRPGDNASNTDTTPSRSESNSSNKTTAEILPVLSPHPYCPASTENSFEQQQNELEIDESGRKNVAETVDQATITPLRTIQERLNGKNSKYETKMERIILTHENTSRNSSLSAAADMTSTSSLPHLDSGISMSINSTDKQEQMSFDKPSWPTSFTVSNILVGNEGKGEIDALKHVTEPTAMILKQTRAISPQRATTNLLPVMPATNILPYPVPQQTMQQMVQTPVSSTIRAPFKSLPGYTITTNGILITPDGRAIPPAVYNCFGIPRQPLASLDSNQDEDNNLCAICGDKASGNHYSVPSCEGCKGFFRRTIQKKIEYVCYKQGNCLVDQKNRNRCQSCRFKKCLQLGMRQESVRLDRNRRRKKDESREKEVEEIEEMKKLKATVVSAYREAFPAGLTISNRSEAVERIHIFLNNIPMMKEINEKDRERAIDNGVYAALTLRTSFTTENYEAIVGVRSEALQQCVNGLGFDVKEEEMAILTAFCSLQNCMGMADTDKIQNIAAKLCNCLRVHLTAFYDGINEILYKCMMSVTALMLMQASTQPNT</sequence>
<keyword evidence="9" id="KW-0539">Nucleus</keyword>
<dbReference type="GO" id="GO:0008270">
    <property type="term" value="F:zinc ion binding"/>
    <property type="evidence" value="ECO:0007669"/>
    <property type="project" value="UniProtKB-KW"/>
</dbReference>
<dbReference type="PANTHER" id="PTHR24085">
    <property type="entry name" value="NUCLEAR HORMONE RECEPTOR"/>
    <property type="match status" value="1"/>
</dbReference>
<evidence type="ECO:0000256" key="9">
    <source>
        <dbReference type="ARBA" id="ARBA00023242"/>
    </source>
</evidence>
<feature type="compositionally biased region" description="Low complexity" evidence="10">
    <location>
        <begin position="10"/>
        <end position="20"/>
    </location>
</feature>
<evidence type="ECO:0000256" key="8">
    <source>
        <dbReference type="ARBA" id="ARBA00023170"/>
    </source>
</evidence>
<dbReference type="Proteomes" id="UP000276991">
    <property type="component" value="Unassembled WGS sequence"/>
</dbReference>
<evidence type="ECO:0000313" key="13">
    <source>
        <dbReference type="Proteomes" id="UP000276991"/>
    </source>
</evidence>
<gene>
    <name evidence="12" type="ORF">NAV_LOCUS8243</name>
</gene>
<dbReference type="GO" id="GO:0005667">
    <property type="term" value="C:transcription regulator complex"/>
    <property type="evidence" value="ECO:0007669"/>
    <property type="project" value="TreeGrafter"/>
</dbReference>
<dbReference type="OrthoDB" id="5816690at2759"/>
<keyword evidence="8" id="KW-0675">Receptor</keyword>
<evidence type="ECO:0000256" key="2">
    <source>
        <dbReference type="ARBA" id="ARBA00022723"/>
    </source>
</evidence>
<evidence type="ECO:0000256" key="5">
    <source>
        <dbReference type="ARBA" id="ARBA00023015"/>
    </source>
</evidence>
<proteinExistence type="predicted"/>
<evidence type="ECO:0000313" key="12">
    <source>
        <dbReference type="EMBL" id="VBB33452.1"/>
    </source>
</evidence>
<dbReference type="InterPro" id="IPR035500">
    <property type="entry name" value="NHR-like_dom_sf"/>
</dbReference>
<dbReference type="STRING" id="6277.A0A498SNG6"/>
<feature type="compositionally biased region" description="Polar residues" evidence="10">
    <location>
        <begin position="21"/>
        <end position="34"/>
    </location>
</feature>
<evidence type="ECO:0000256" key="3">
    <source>
        <dbReference type="ARBA" id="ARBA00022771"/>
    </source>
</evidence>
<feature type="region of interest" description="Disordered" evidence="10">
    <location>
        <begin position="1"/>
        <end position="34"/>
    </location>
</feature>
<evidence type="ECO:0000256" key="10">
    <source>
        <dbReference type="SAM" id="MobiDB-lite"/>
    </source>
</evidence>
<feature type="region of interest" description="Disordered" evidence="10">
    <location>
        <begin position="329"/>
        <end position="354"/>
    </location>
</feature>
<feature type="domain" description="Nuclear receptor" evidence="11">
    <location>
        <begin position="609"/>
        <end position="684"/>
    </location>
</feature>
<dbReference type="GO" id="GO:0000981">
    <property type="term" value="F:DNA-binding transcription factor activity, RNA polymerase II-specific"/>
    <property type="evidence" value="ECO:0007669"/>
    <property type="project" value="TreeGrafter"/>
</dbReference>
<feature type="compositionally biased region" description="Basic and acidic residues" evidence="10">
    <location>
        <begin position="251"/>
        <end position="272"/>
    </location>
</feature>
<protein>
    <recommendedName>
        <fullName evidence="11">Nuclear receptor domain-containing protein</fullName>
    </recommendedName>
</protein>
<feature type="region of interest" description="Disordered" evidence="10">
    <location>
        <begin position="250"/>
        <end position="310"/>
    </location>
</feature>
<dbReference type="GO" id="GO:0071376">
    <property type="term" value="P:cellular response to corticotropin-releasing hormone stimulus"/>
    <property type="evidence" value="ECO:0007669"/>
    <property type="project" value="TreeGrafter"/>
</dbReference>
<dbReference type="PROSITE" id="PS51030">
    <property type="entry name" value="NUCLEAR_REC_DBD_2"/>
    <property type="match status" value="1"/>
</dbReference>
<dbReference type="Pfam" id="PF00105">
    <property type="entry name" value="zf-C4"/>
    <property type="match status" value="1"/>
</dbReference>
<evidence type="ECO:0000256" key="1">
    <source>
        <dbReference type="ARBA" id="ARBA00004123"/>
    </source>
</evidence>
<keyword evidence="7" id="KW-0804">Transcription</keyword>
<dbReference type="PRINTS" id="PR00047">
    <property type="entry name" value="STROIDFINGER"/>
</dbReference>
<dbReference type="PROSITE" id="PS00031">
    <property type="entry name" value="NUCLEAR_REC_DBD_1"/>
    <property type="match status" value="1"/>
</dbReference>